<proteinExistence type="predicted"/>
<evidence type="ECO:0000313" key="2">
    <source>
        <dbReference type="Proteomes" id="UP000789739"/>
    </source>
</evidence>
<comment type="caution">
    <text evidence="1">The sequence shown here is derived from an EMBL/GenBank/DDBJ whole genome shotgun (WGS) entry which is preliminary data.</text>
</comment>
<reference evidence="1" key="1">
    <citation type="submission" date="2021-06" db="EMBL/GenBank/DDBJ databases">
        <authorList>
            <person name="Kallberg Y."/>
            <person name="Tangrot J."/>
            <person name="Rosling A."/>
        </authorList>
    </citation>
    <scope>NUCLEOTIDE SEQUENCE</scope>
    <source>
        <strain evidence="1">BR232B</strain>
    </source>
</reference>
<dbReference type="EMBL" id="CAJVPI010000122">
    <property type="protein sequence ID" value="CAG8484574.1"/>
    <property type="molecule type" value="Genomic_DNA"/>
</dbReference>
<gene>
    <name evidence="1" type="ORF">PBRASI_LOCUS1763</name>
</gene>
<dbReference type="AlphaFoldDB" id="A0A9N8WHC1"/>
<accession>A0A9N8WHC1</accession>
<name>A0A9N8WHC1_9GLOM</name>
<organism evidence="1 2">
    <name type="scientific">Paraglomus brasilianum</name>
    <dbReference type="NCBI Taxonomy" id="144538"/>
    <lineage>
        <taxon>Eukaryota</taxon>
        <taxon>Fungi</taxon>
        <taxon>Fungi incertae sedis</taxon>
        <taxon>Mucoromycota</taxon>
        <taxon>Glomeromycotina</taxon>
        <taxon>Glomeromycetes</taxon>
        <taxon>Paraglomerales</taxon>
        <taxon>Paraglomeraceae</taxon>
        <taxon>Paraglomus</taxon>
    </lineage>
</organism>
<dbReference type="OrthoDB" id="2429066at2759"/>
<protein>
    <submittedName>
        <fullName evidence="1">672_t:CDS:1</fullName>
    </submittedName>
</protein>
<evidence type="ECO:0000313" key="1">
    <source>
        <dbReference type="EMBL" id="CAG8484574.1"/>
    </source>
</evidence>
<dbReference type="Gene3D" id="1.10.150.50">
    <property type="entry name" value="Transcription Factor, Ets-1"/>
    <property type="match status" value="1"/>
</dbReference>
<dbReference type="InterPro" id="IPR013761">
    <property type="entry name" value="SAM/pointed_sf"/>
</dbReference>
<keyword evidence="2" id="KW-1185">Reference proteome</keyword>
<sequence>MSTPASSSNNVTEEKQAPTLAELEITGRTFLKLTKEELERHGLKLGPAMTLVDFAKEIKEKDIKGKEQANTPKSNSGLVYVFVDNSNLFIEGKYTVGRIEQAGNFDYQRNSYQLNQLYIDHGRLLLTLLKGRIIGSNPVIVGSRPPPNDSLWDQIRFAGDGDYYPILTRALKYNWKIEAWFWSSGISGDLMRNSFLSLDSLYRHFTYAYGQDPVGKNYTLEITDGETLAQWNDDNLMECFDSLELFGWWFRKEGPTICLYFNNKKNSIKAKNWLESNHPDVRVWEVPEKRKSWS</sequence>
<dbReference type="Proteomes" id="UP000789739">
    <property type="component" value="Unassembled WGS sequence"/>
</dbReference>